<reference evidence="2" key="1">
    <citation type="submission" date="2023-08" db="EMBL/GenBank/DDBJ databases">
        <title>Complete genome sequence of Mycoplasma seminis 2200.</title>
        <authorList>
            <person name="Spergser J."/>
        </authorList>
    </citation>
    <scope>NUCLEOTIDE SEQUENCE [LARGE SCALE GENOMIC DNA]</scope>
    <source>
        <strain evidence="2">2200</strain>
    </source>
</reference>
<dbReference type="EMBL" id="CP132191">
    <property type="protein sequence ID" value="WLP85847.1"/>
    <property type="molecule type" value="Genomic_DNA"/>
</dbReference>
<evidence type="ECO:0008006" key="4">
    <source>
        <dbReference type="Google" id="ProtNLM"/>
    </source>
</evidence>
<keyword evidence="1" id="KW-0472">Membrane</keyword>
<keyword evidence="1" id="KW-1133">Transmembrane helix</keyword>
<name>A0ABY9HB65_9MOLU</name>
<gene>
    <name evidence="2" type="ORF">Q8852_01725</name>
</gene>
<feature type="transmembrane region" description="Helical" evidence="1">
    <location>
        <begin position="143"/>
        <end position="161"/>
    </location>
</feature>
<protein>
    <recommendedName>
        <fullName evidence="4">ABC transporter ATP-binding protein</fullName>
    </recommendedName>
</protein>
<organism evidence="2 3">
    <name type="scientific">Mycoplasma seminis</name>
    <dbReference type="NCBI Taxonomy" id="512749"/>
    <lineage>
        <taxon>Bacteria</taxon>
        <taxon>Bacillati</taxon>
        <taxon>Mycoplasmatota</taxon>
        <taxon>Mollicutes</taxon>
        <taxon>Mycoplasmataceae</taxon>
        <taxon>Mycoplasma</taxon>
    </lineage>
</organism>
<dbReference type="Proteomes" id="UP001237011">
    <property type="component" value="Chromosome"/>
</dbReference>
<proteinExistence type="predicted"/>
<feature type="transmembrane region" description="Helical" evidence="1">
    <location>
        <begin position="167"/>
        <end position="185"/>
    </location>
</feature>
<keyword evidence="1" id="KW-0812">Transmembrane</keyword>
<feature type="transmembrane region" description="Helical" evidence="1">
    <location>
        <begin position="12"/>
        <end position="35"/>
    </location>
</feature>
<keyword evidence="3" id="KW-1185">Reference proteome</keyword>
<evidence type="ECO:0000256" key="1">
    <source>
        <dbReference type="SAM" id="Phobius"/>
    </source>
</evidence>
<sequence>MKNNVKTKAKIETYLSLIWGMFVAFCISFVPFIFIVVRQVKGQEIDFILILVAISYVFWVIPLWFFVFMQEFNIALRLFGTTRVISQRFPDKENNKFLKFLFTNFYLKSTQDATNLIAGENNLSKNKRKIINSMLNMWPIRNIIFSVGTIVLTIIAIANSGLSDLEIAFYVIMIVAVGFTSNYSMNRFLIYYLLKRNNLNVDSFKNKYTKFVIRFFGIYPFSLFNRTVSICRKIFKNYDEQLDTDLPKTPSNEVNN</sequence>
<dbReference type="RefSeq" id="WP_305938270.1">
    <property type="nucleotide sequence ID" value="NZ_CP132191.1"/>
</dbReference>
<accession>A0ABY9HB65</accession>
<evidence type="ECO:0000313" key="2">
    <source>
        <dbReference type="EMBL" id="WLP85847.1"/>
    </source>
</evidence>
<feature type="transmembrane region" description="Helical" evidence="1">
    <location>
        <begin position="47"/>
        <end position="68"/>
    </location>
</feature>
<evidence type="ECO:0000313" key="3">
    <source>
        <dbReference type="Proteomes" id="UP001237011"/>
    </source>
</evidence>